<keyword evidence="2" id="KW-0472">Membrane</keyword>
<feature type="transmembrane region" description="Helical" evidence="2">
    <location>
        <begin position="186"/>
        <end position="206"/>
    </location>
</feature>
<dbReference type="Gene3D" id="3.10.310.50">
    <property type="match status" value="1"/>
</dbReference>
<dbReference type="InterPro" id="IPR007621">
    <property type="entry name" value="TPM_dom"/>
</dbReference>
<dbReference type="EMBL" id="CZQE01000290">
    <property type="protein sequence ID" value="CUS45681.1"/>
    <property type="molecule type" value="Genomic_DNA"/>
</dbReference>
<evidence type="ECO:0000259" key="3">
    <source>
        <dbReference type="Pfam" id="PF04536"/>
    </source>
</evidence>
<protein>
    <submittedName>
        <fullName evidence="4">Beta-propeller domains of methanol dehydrogenase type</fullName>
    </submittedName>
</protein>
<organism evidence="4">
    <name type="scientific">hydrothermal vent metagenome</name>
    <dbReference type="NCBI Taxonomy" id="652676"/>
    <lineage>
        <taxon>unclassified sequences</taxon>
        <taxon>metagenomes</taxon>
        <taxon>ecological metagenomes</taxon>
    </lineage>
</organism>
<dbReference type="Pfam" id="PF04536">
    <property type="entry name" value="TPM_phosphatase"/>
    <property type="match status" value="1"/>
</dbReference>
<name>A0A160TM62_9ZZZZ</name>
<keyword evidence="2" id="KW-1133">Transmembrane helix</keyword>
<sequence>MNFLRMILLATLMLTGVPAAGQTLPKLSGRVVDAANLLSPEQQAQLTQLSNDIEKASSRQLVVATIPDLQDYPIEEYGNKLIRGWAIGQKGANNGIILIIAPKERKVRIEVGYGLEPIMTDALSSVIINDTILPRFKAGDMAGGIVAGADAIGQQMKLPLEAAEARALQQTSKPAARPQSRNNGGGIPFVVVFWIVVVAFVVLSRFRRGTSGQRYRGGIVPVVLWGPGLGGGSGGGWSSGWGGDSGGGGGSDWGGGGGGLSGGGAAGGGGGASGGWGWGGPPLSMPTDAGWSPLRAPGPGKAPTGRS</sequence>
<accession>A0A160TM62</accession>
<gene>
    <name evidence="4" type="ORF">MGWOODY_Smn26</name>
</gene>
<feature type="domain" description="TPM" evidence="3">
    <location>
        <begin position="31"/>
        <end position="154"/>
    </location>
</feature>
<dbReference type="AlphaFoldDB" id="A0A160TM62"/>
<proteinExistence type="predicted"/>
<evidence type="ECO:0000256" key="2">
    <source>
        <dbReference type="SAM" id="Phobius"/>
    </source>
</evidence>
<dbReference type="PANTHER" id="PTHR30373">
    <property type="entry name" value="UPF0603 PROTEIN YGCG"/>
    <property type="match status" value="1"/>
</dbReference>
<evidence type="ECO:0000313" key="4">
    <source>
        <dbReference type="EMBL" id="CUS45681.1"/>
    </source>
</evidence>
<reference evidence="4" key="1">
    <citation type="submission" date="2015-10" db="EMBL/GenBank/DDBJ databases">
        <authorList>
            <person name="Gilbert D.G."/>
        </authorList>
    </citation>
    <scope>NUCLEOTIDE SEQUENCE</scope>
</reference>
<evidence type="ECO:0000256" key="1">
    <source>
        <dbReference type="SAM" id="MobiDB-lite"/>
    </source>
</evidence>
<feature type="region of interest" description="Disordered" evidence="1">
    <location>
        <begin position="235"/>
        <end position="307"/>
    </location>
</feature>
<keyword evidence="2" id="KW-0812">Transmembrane</keyword>
<feature type="compositionally biased region" description="Gly residues" evidence="1">
    <location>
        <begin position="235"/>
        <end position="280"/>
    </location>
</feature>
<dbReference type="PANTHER" id="PTHR30373:SF2">
    <property type="entry name" value="UPF0603 PROTEIN YGCG"/>
    <property type="match status" value="1"/>
</dbReference>